<reference evidence="3" key="3">
    <citation type="journal article" date="2022" name="bioRxiv">
        <title>A global pangenome for the wheat fungal pathogen Pyrenophora tritici-repentis and prediction of effector protein structural homology.</title>
        <authorList>
            <person name="Moolhuijzen P."/>
            <person name="See P.T."/>
            <person name="Shi G."/>
            <person name="Powell H.R."/>
            <person name="Cockram J."/>
            <person name="Jorgensen L.N."/>
            <person name="Benslimane H."/>
            <person name="Strelkov S.E."/>
            <person name="Turner J."/>
            <person name="Liu Z."/>
            <person name="Moffat C.S."/>
        </authorList>
    </citation>
    <scope>NUCLEOTIDE SEQUENCE</scope>
    <source>
        <strain evidence="3">86-124</strain>
    </source>
</reference>
<evidence type="ECO:0000256" key="1">
    <source>
        <dbReference type="SAM" id="SignalP"/>
    </source>
</evidence>
<evidence type="ECO:0000313" key="5">
    <source>
        <dbReference type="Proteomes" id="UP000249757"/>
    </source>
</evidence>
<organism evidence="2 4">
    <name type="scientific">Pyrenophora tritici-repentis</name>
    <dbReference type="NCBI Taxonomy" id="45151"/>
    <lineage>
        <taxon>Eukaryota</taxon>
        <taxon>Fungi</taxon>
        <taxon>Dikarya</taxon>
        <taxon>Ascomycota</taxon>
        <taxon>Pezizomycotina</taxon>
        <taxon>Dothideomycetes</taxon>
        <taxon>Pleosporomycetidae</taxon>
        <taxon>Pleosporales</taxon>
        <taxon>Pleosporineae</taxon>
        <taxon>Pleosporaceae</taxon>
        <taxon>Pyrenophora</taxon>
    </lineage>
</organism>
<accession>A0A2W1EHV2</accession>
<proteinExistence type="predicted"/>
<keyword evidence="1" id="KW-0732">Signal</keyword>
<reference evidence="5" key="4">
    <citation type="journal article" date="2022" name="Microb. Genom.">
        <title>A global pangenome for the wheat fungal pathogen Pyrenophora tritici-repentis and prediction of effector protein structural homology.</title>
        <authorList>
            <person name="Moolhuijzen P.M."/>
            <person name="See P.T."/>
            <person name="Shi G."/>
            <person name="Powell H.R."/>
            <person name="Cockram J."/>
            <person name="Jorgensen L.N."/>
            <person name="Benslimane H."/>
            <person name="Strelkov S.E."/>
            <person name="Turner J."/>
            <person name="Liu Z."/>
            <person name="Moffat C.S."/>
        </authorList>
    </citation>
    <scope>NUCLEOTIDE SEQUENCE [LARGE SCALE GENOMIC DNA]</scope>
</reference>
<dbReference type="Proteomes" id="UP000245464">
    <property type="component" value="Chromosome 6"/>
</dbReference>
<feature type="chain" id="PRO_5042700977" evidence="1">
    <location>
        <begin position="18"/>
        <end position="241"/>
    </location>
</feature>
<reference evidence="2" key="1">
    <citation type="journal article" date="2018" name="BMC Genomics">
        <title>Comparative genomics of the wheat fungal pathogen Pyrenophora tritici-repentis reveals chromosomal variations and genome plasticity.</title>
        <authorList>
            <person name="Moolhuijzen P."/>
            <person name="See P.T."/>
            <person name="Hane J.K."/>
            <person name="Shi G."/>
            <person name="Liu Z."/>
            <person name="Oliver R.P."/>
            <person name="Moffat C.S."/>
        </authorList>
    </citation>
    <scope>NUCLEOTIDE SEQUENCE [LARGE SCALE GENOMIC DNA]</scope>
    <source>
        <strain evidence="2">M4</strain>
    </source>
</reference>
<evidence type="ECO:0000313" key="4">
    <source>
        <dbReference type="Proteomes" id="UP000245464"/>
    </source>
</evidence>
<dbReference type="OrthoDB" id="3683120at2759"/>
<dbReference type="Proteomes" id="UP000249757">
    <property type="component" value="Unassembled WGS sequence"/>
</dbReference>
<protein>
    <submittedName>
        <fullName evidence="2">Herpes-BLLF1 multi-domain protein</fullName>
    </submittedName>
</protein>
<dbReference type="AlphaFoldDB" id="A0A2W1EHV2"/>
<gene>
    <name evidence="3" type="ORF">Ptr86124_011881</name>
    <name evidence="2" type="ORF">PtrM4_121790</name>
</gene>
<comment type="caution">
    <text evidence="2">The sequence shown here is derived from an EMBL/GenBank/DDBJ whole genome shotgun (WGS) entry which is preliminary data.</text>
</comment>
<reference evidence="3" key="2">
    <citation type="submission" date="2021-05" db="EMBL/GenBank/DDBJ databases">
        <authorList>
            <person name="Moolhuijzen P.M."/>
            <person name="Moffat C.S."/>
        </authorList>
    </citation>
    <scope>NUCLEOTIDE SEQUENCE</scope>
    <source>
        <strain evidence="3">86-124</strain>
    </source>
</reference>
<dbReference type="OMA" id="YQQLACF"/>
<name>A0A2W1EHV2_9PLEO</name>
<evidence type="ECO:0000313" key="2">
    <source>
        <dbReference type="EMBL" id="KAF7569764.1"/>
    </source>
</evidence>
<dbReference type="EMBL" id="NRDI02000021">
    <property type="protein sequence ID" value="KAI1509341.1"/>
    <property type="molecule type" value="Genomic_DNA"/>
</dbReference>
<evidence type="ECO:0000313" key="3">
    <source>
        <dbReference type="EMBL" id="KAI1509341.1"/>
    </source>
</evidence>
<feature type="signal peptide" evidence="1">
    <location>
        <begin position="1"/>
        <end position="17"/>
    </location>
</feature>
<keyword evidence="5" id="KW-1185">Reference proteome</keyword>
<sequence length="241" mass="25508">MLSKVTIASALVAATSALPNAIAPGYYSAYQQLACFDSLTGPPVALTQIGQYLDLYFQGIYLVPTFNLPIQPGVKPNTPSNMAGFNLINLATLNGPPTISTEKADSNVDFFDLESFYYGCVIPTQETVASLPVSCDITVTGFSDTAGTMKTCEQSFEYRVDGVPSAVIGGTPIGEKPVTVSKEMMKATLGAKFKGLKKVMFSVQGKSPVSGVLTAALLDSISYTSYTKYADNQVLSVAQAM</sequence>
<dbReference type="EMBL" id="NQIK02000006">
    <property type="protein sequence ID" value="KAF7569764.1"/>
    <property type="molecule type" value="Genomic_DNA"/>
</dbReference>